<dbReference type="NCBIfam" id="NF000930">
    <property type="entry name" value="PRK00092.2-2"/>
    <property type="match status" value="1"/>
</dbReference>
<dbReference type="CDD" id="cd01734">
    <property type="entry name" value="YlxS_C"/>
    <property type="match status" value="1"/>
</dbReference>
<dbReference type="AlphaFoldDB" id="C8XJB5"/>
<dbReference type="Pfam" id="PF02576">
    <property type="entry name" value="RimP_N"/>
    <property type="match status" value="1"/>
</dbReference>
<dbReference type="SUPFAM" id="SSF74942">
    <property type="entry name" value="YhbC-like, C-terminal domain"/>
    <property type="match status" value="1"/>
</dbReference>
<dbReference type="EMBL" id="CP001737">
    <property type="protein sequence ID" value="ACV78580.1"/>
    <property type="molecule type" value="Genomic_DNA"/>
</dbReference>
<comment type="subcellular location">
    <subcellularLocation>
        <location evidence="3">Cytoplasm</location>
    </subcellularLocation>
</comment>
<comment type="function">
    <text evidence="3">Required for maturation of 30S ribosomal subunits.</text>
</comment>
<dbReference type="HAMAP" id="MF_01077">
    <property type="entry name" value="RimP"/>
    <property type="match status" value="1"/>
</dbReference>
<dbReference type="STRING" id="479431.Namu_2203"/>
<dbReference type="PANTHER" id="PTHR33867">
    <property type="entry name" value="RIBOSOME MATURATION FACTOR RIMP"/>
    <property type="match status" value="1"/>
</dbReference>
<dbReference type="Proteomes" id="UP000002218">
    <property type="component" value="Chromosome"/>
</dbReference>
<dbReference type="InParanoid" id="C8XJB5"/>
<dbReference type="InterPro" id="IPR035956">
    <property type="entry name" value="RimP_N_sf"/>
</dbReference>
<protein>
    <recommendedName>
        <fullName evidence="3">Ribosome maturation factor RimP</fullName>
    </recommendedName>
</protein>
<keyword evidence="6" id="KW-1185">Reference proteome</keyword>
<dbReference type="FunCoup" id="C8XJB5">
    <property type="interactions" value="22"/>
</dbReference>
<evidence type="ECO:0000313" key="6">
    <source>
        <dbReference type="Proteomes" id="UP000002218"/>
    </source>
</evidence>
<keyword evidence="1 3" id="KW-0963">Cytoplasm</keyword>
<dbReference type="InterPro" id="IPR036847">
    <property type="entry name" value="RimP_C_sf"/>
</dbReference>
<dbReference type="KEGG" id="nml:Namu_2203"/>
<accession>C8XJB5</accession>
<dbReference type="GO" id="GO:0000028">
    <property type="term" value="P:ribosomal small subunit assembly"/>
    <property type="evidence" value="ECO:0007669"/>
    <property type="project" value="TreeGrafter"/>
</dbReference>
<dbReference type="PANTHER" id="PTHR33867:SF1">
    <property type="entry name" value="RIBOSOME MATURATION FACTOR RIMP"/>
    <property type="match status" value="1"/>
</dbReference>
<dbReference type="GO" id="GO:0006412">
    <property type="term" value="P:translation"/>
    <property type="evidence" value="ECO:0007669"/>
    <property type="project" value="TreeGrafter"/>
</dbReference>
<dbReference type="HOGENOM" id="CLU_070525_3_0_11"/>
<evidence type="ECO:0000313" key="5">
    <source>
        <dbReference type="EMBL" id="ACV78580.1"/>
    </source>
</evidence>
<dbReference type="RefSeq" id="WP_015747472.1">
    <property type="nucleotide sequence ID" value="NC_013235.1"/>
</dbReference>
<sequence>MVDGDEGRLRAVVTEVTAARGYDLEELAVRSIGRRRVVRVVVDSDDGVSLDDAAEVSREISERLDGPDDPMGEHPYTLEVTSPGVGRPLREPRHFRRARGRLLVVTTEQGPVTGHLLRASDTGIELALAPDKKGVVTVVELPLTAIATAKVEVEFSAPPAAVQELLDKEGVGR</sequence>
<name>C8XJB5_NAKMY</name>
<comment type="similarity">
    <text evidence="3">Belongs to the RimP family.</text>
</comment>
<dbReference type="GO" id="GO:0005829">
    <property type="term" value="C:cytosol"/>
    <property type="evidence" value="ECO:0007669"/>
    <property type="project" value="TreeGrafter"/>
</dbReference>
<keyword evidence="2 3" id="KW-0690">Ribosome biogenesis</keyword>
<dbReference type="InterPro" id="IPR028989">
    <property type="entry name" value="RimP_N"/>
</dbReference>
<evidence type="ECO:0000256" key="3">
    <source>
        <dbReference type="HAMAP-Rule" id="MF_01077"/>
    </source>
</evidence>
<dbReference type="eggNOG" id="COG0779">
    <property type="taxonomic scope" value="Bacteria"/>
</dbReference>
<evidence type="ECO:0000259" key="4">
    <source>
        <dbReference type="Pfam" id="PF02576"/>
    </source>
</evidence>
<evidence type="ECO:0000256" key="2">
    <source>
        <dbReference type="ARBA" id="ARBA00022517"/>
    </source>
</evidence>
<gene>
    <name evidence="3" type="primary">rimP</name>
    <name evidence="5" type="ordered locus">Namu_2203</name>
</gene>
<reference evidence="5 6" key="2">
    <citation type="journal article" date="2010" name="Stand. Genomic Sci.">
        <title>Complete genome sequence of Nakamurella multipartita type strain (Y-104).</title>
        <authorList>
            <person name="Tice H."/>
            <person name="Mayilraj S."/>
            <person name="Sims D."/>
            <person name="Lapidus A."/>
            <person name="Nolan M."/>
            <person name="Lucas S."/>
            <person name="Glavina Del Rio T."/>
            <person name="Copeland A."/>
            <person name="Cheng J.F."/>
            <person name="Meincke L."/>
            <person name="Bruce D."/>
            <person name="Goodwin L."/>
            <person name="Pitluck S."/>
            <person name="Ivanova N."/>
            <person name="Mavromatis K."/>
            <person name="Ovchinnikova G."/>
            <person name="Pati A."/>
            <person name="Chen A."/>
            <person name="Palaniappan K."/>
            <person name="Land M."/>
            <person name="Hauser L."/>
            <person name="Chang Y.J."/>
            <person name="Jeffries C.D."/>
            <person name="Detter J.C."/>
            <person name="Brettin T."/>
            <person name="Rohde M."/>
            <person name="Goker M."/>
            <person name="Bristow J."/>
            <person name="Eisen J.A."/>
            <person name="Markowitz V."/>
            <person name="Hugenholtz P."/>
            <person name="Kyrpides N.C."/>
            <person name="Klenk H.P."/>
            <person name="Chen F."/>
        </authorList>
    </citation>
    <scope>NUCLEOTIDE SEQUENCE [LARGE SCALE GENOMIC DNA]</scope>
    <source>
        <strain evidence="6">ATCC 700099 / DSM 44233 / CIP 104796 / JCM 9543 / NBRC 105858 / Y-104</strain>
    </source>
</reference>
<dbReference type="InterPro" id="IPR028998">
    <property type="entry name" value="RimP_C"/>
</dbReference>
<evidence type="ECO:0000256" key="1">
    <source>
        <dbReference type="ARBA" id="ARBA00022490"/>
    </source>
</evidence>
<dbReference type="OrthoDB" id="9805006at2"/>
<dbReference type="InterPro" id="IPR003728">
    <property type="entry name" value="Ribosome_maturation_RimP"/>
</dbReference>
<feature type="domain" description="Ribosome maturation factor RimP N-terminal" evidence="4">
    <location>
        <begin position="13"/>
        <end position="85"/>
    </location>
</feature>
<dbReference type="SUPFAM" id="SSF75420">
    <property type="entry name" value="YhbC-like, N-terminal domain"/>
    <property type="match status" value="1"/>
</dbReference>
<dbReference type="Gene3D" id="3.30.300.70">
    <property type="entry name" value="RimP-like superfamily, N-terminal"/>
    <property type="match status" value="1"/>
</dbReference>
<reference evidence="6" key="1">
    <citation type="submission" date="2009-09" db="EMBL/GenBank/DDBJ databases">
        <title>The complete genome of Nakamurella multipartita DSM 44233.</title>
        <authorList>
            <consortium name="US DOE Joint Genome Institute (JGI-PGF)"/>
            <person name="Lucas S."/>
            <person name="Copeland A."/>
            <person name="Lapidus A."/>
            <person name="Glavina del Rio T."/>
            <person name="Dalin E."/>
            <person name="Tice H."/>
            <person name="Bruce D."/>
            <person name="Goodwin L."/>
            <person name="Pitluck S."/>
            <person name="Kyrpides N."/>
            <person name="Mavromatis K."/>
            <person name="Ivanova N."/>
            <person name="Ovchinnikova G."/>
            <person name="Sims D."/>
            <person name="Meincke L."/>
            <person name="Brettin T."/>
            <person name="Detter J.C."/>
            <person name="Han C."/>
            <person name="Larimer F."/>
            <person name="Land M."/>
            <person name="Hauser L."/>
            <person name="Markowitz V."/>
            <person name="Cheng J.-F."/>
            <person name="Hugenholtz P."/>
            <person name="Woyke T."/>
            <person name="Wu D."/>
            <person name="Klenk H.-P."/>
            <person name="Eisen J.A."/>
        </authorList>
    </citation>
    <scope>NUCLEOTIDE SEQUENCE [LARGE SCALE GENOMIC DNA]</scope>
    <source>
        <strain evidence="6">ATCC 700099 / DSM 44233 / CIP 104796 / JCM 9543 / NBRC 105858 / Y-104</strain>
    </source>
</reference>
<organism evidence="5 6">
    <name type="scientific">Nakamurella multipartita (strain ATCC 700099 / DSM 44233 / CIP 104796 / JCM 9543 / NBRC 105858 / Y-104)</name>
    <name type="common">Microsphaera multipartita</name>
    <dbReference type="NCBI Taxonomy" id="479431"/>
    <lineage>
        <taxon>Bacteria</taxon>
        <taxon>Bacillati</taxon>
        <taxon>Actinomycetota</taxon>
        <taxon>Actinomycetes</taxon>
        <taxon>Nakamurellales</taxon>
        <taxon>Nakamurellaceae</taxon>
        <taxon>Nakamurella</taxon>
    </lineage>
</organism>
<proteinExistence type="inferred from homology"/>